<name>A0A9D0ZLM2_9FIRM</name>
<reference evidence="1" key="2">
    <citation type="journal article" date="2021" name="PeerJ">
        <title>Extensive microbial diversity within the chicken gut microbiome revealed by metagenomics and culture.</title>
        <authorList>
            <person name="Gilroy R."/>
            <person name="Ravi A."/>
            <person name="Getino M."/>
            <person name="Pursley I."/>
            <person name="Horton D.L."/>
            <person name="Alikhan N.F."/>
            <person name="Baker D."/>
            <person name="Gharbi K."/>
            <person name="Hall N."/>
            <person name="Watson M."/>
            <person name="Adriaenssens E.M."/>
            <person name="Foster-Nyarko E."/>
            <person name="Jarju S."/>
            <person name="Secka A."/>
            <person name="Antonio M."/>
            <person name="Oren A."/>
            <person name="Chaudhuri R.R."/>
            <person name="La Ragione R."/>
            <person name="Hildebrand F."/>
            <person name="Pallen M.J."/>
        </authorList>
    </citation>
    <scope>NUCLEOTIDE SEQUENCE</scope>
    <source>
        <strain evidence="1">ChiSjej6B24-2974</strain>
    </source>
</reference>
<gene>
    <name evidence="1" type="ORF">IAA52_05420</name>
</gene>
<sequence length="87" mass="9813">MQRPKITITLVEQKGHEPCHRGHKIGDSFDFDLDRGKLCPLAMHVAFPFVETLRYGGKLPARPDGAFCFCCPDVDVINIFKIEAKEP</sequence>
<comment type="caution">
    <text evidence="1">The sequence shown here is derived from an EMBL/GenBank/DDBJ whole genome shotgun (WGS) entry which is preliminary data.</text>
</comment>
<dbReference type="EMBL" id="DVFZ01000051">
    <property type="protein sequence ID" value="HIQ82524.1"/>
    <property type="molecule type" value="Genomic_DNA"/>
</dbReference>
<reference evidence="1" key="1">
    <citation type="submission" date="2020-10" db="EMBL/GenBank/DDBJ databases">
        <authorList>
            <person name="Gilroy R."/>
        </authorList>
    </citation>
    <scope>NUCLEOTIDE SEQUENCE</scope>
    <source>
        <strain evidence="1">ChiSjej6B24-2974</strain>
    </source>
</reference>
<proteinExistence type="predicted"/>
<dbReference type="InterPro" id="IPR023811">
    <property type="entry name" value="CHP04076"/>
</dbReference>
<dbReference type="NCBIfam" id="TIGR04076">
    <property type="entry name" value="TIGR04076 family protein"/>
    <property type="match status" value="1"/>
</dbReference>
<evidence type="ECO:0000313" key="1">
    <source>
        <dbReference type="EMBL" id="HIQ82524.1"/>
    </source>
</evidence>
<dbReference type="Proteomes" id="UP000824260">
    <property type="component" value="Unassembled WGS sequence"/>
</dbReference>
<evidence type="ECO:0000313" key="2">
    <source>
        <dbReference type="Proteomes" id="UP000824260"/>
    </source>
</evidence>
<protein>
    <submittedName>
        <fullName evidence="1">TIGR04076 family protein</fullName>
    </submittedName>
</protein>
<dbReference type="AlphaFoldDB" id="A0A9D0ZLM2"/>
<accession>A0A9D0ZLM2</accession>
<organism evidence="1 2">
    <name type="scientific">Candidatus Pullichristensenella stercorigallinarum</name>
    <dbReference type="NCBI Taxonomy" id="2840909"/>
    <lineage>
        <taxon>Bacteria</taxon>
        <taxon>Bacillati</taxon>
        <taxon>Bacillota</taxon>
        <taxon>Clostridia</taxon>
        <taxon>Candidatus Pullichristensenella</taxon>
    </lineage>
</organism>